<evidence type="ECO:0000256" key="5">
    <source>
        <dbReference type="ARBA" id="ARBA00047942"/>
    </source>
</evidence>
<feature type="region of interest" description="Disordered" evidence="6">
    <location>
        <begin position="1316"/>
        <end position="1342"/>
    </location>
</feature>
<feature type="domain" description="Type II methyltransferase M.TaqI-like" evidence="7">
    <location>
        <begin position="553"/>
        <end position="803"/>
    </location>
</feature>
<sequence length="1342" mass="151419">MSRAPFPSLRVAGGLLPADLFVRVMDDAGLAGRGPADYGLGARRTVREAASRAFEDLSKEWRALSRDKVRGTRDWLRAVYGSDGLGYGPLEELRGGLTADDRQFKVSHRWQHVPVHWLPWGTDLDHRTKGVVGAADAAPQSMVQELLNRTDDHLFAMVSNGQRLRLLRDSRSLAGSAYVEFDLELIFEEGLFPDFLLLFRLLHATRFQVRSDDSPASCWLETWRTTAIQQGERALERLRGGVEQAINTLGTGFVRHPANGDLNRRLATGELRPEDYKRSVLRLVYRLLFWFVAEDRGVLLDPETTLDVRKRYDRYFSARRLRDRARHGSTDHHDDLWESVRLVFVGLGLEEGRPELGVPGIGGIFERITRDGDEKIDPSRPDELDEPLEGMRLTNGVLITAVRHLAIVDSAGQRRQVDFLNLDSEELGSVYESLLELHPDYDPDERAFTLKAAAGNERKTTGSYYTPSSLTEALLDSALDPVLDDAVSGIDSATEQVAALLNVTVCDPACGSGHFLVAAARRIARRVAQLRSGENEPSPNLVRTAMREVVSRCIYGVDINETAAELAKVSLWLESVEPGFPLPFLDANIRVGNSLLGTTPALIEKGIPKEAFKPLVGDDRDASRVIAKRNAEQGDGIFDLFASEPPITKNVAIAHNTRALVHAEARSLADVYVQRTRLRDIDDERMAAKRVADAWCAAFVQPKTQDTALHAVVRSTLDWIADNPDTLERAQLANLVVELARDYRFFHWHVEFPHIFTVSEDRLDVDATTGWRGGFSCVLGNPPWENIEMKEQEFFATRRPKIAESTNASKRKRAIDALKSSVNEQDKKLFADFEEAKHFIDGTRHFLATSGRFPLTARGRIKTDPVFAETGRTILAPHARVGMVLPTGIATDANTQYFFKDLVLSRTLVSIYDFENEEKIFPGITNRVRFCLWTAAGRESKIEEISLAFALRQASQIKLRRYALTPNEITLLNSNTGTCPVFAHKRSAGLTIAMYRHVKSLLWRDSPEENPWNISFMQGTFNMASDSPLFRDRDFLEQNDWTLNGNIFARGDERMFPLVEAKMIHILDHRFSTYEHATDAQVNKGTLPRVDAERKFDPNFAVVPRYWVAEGEADGRLARKGWDKDWLLGWRDICRSSDERTCIASIVPRTAIAGTFNLMLPVGRIAGLYANLTSLCLDYIVRQKVAGSHLNPAYFKQLPIFVPSYYNGNCLWSSNEILHQWVGVRIVELTYGSYDVVGFARDHGDEGPPFRWDEERRFWLRAELDAAYFHLYGVPRDDVDYIMDTFRAFRNNDPDRFARTKQAILDIYDDMAKAVETGEPYQTRLDPPPGHGPRHPAEGEHE</sequence>
<comment type="catalytic activity">
    <reaction evidence="5">
        <text>a 2'-deoxyadenosine in DNA + S-adenosyl-L-methionine = an N(6)-methyl-2'-deoxyadenosine in DNA + S-adenosyl-L-homocysteine + H(+)</text>
        <dbReference type="Rhea" id="RHEA:15197"/>
        <dbReference type="Rhea" id="RHEA-COMP:12418"/>
        <dbReference type="Rhea" id="RHEA-COMP:12419"/>
        <dbReference type="ChEBI" id="CHEBI:15378"/>
        <dbReference type="ChEBI" id="CHEBI:57856"/>
        <dbReference type="ChEBI" id="CHEBI:59789"/>
        <dbReference type="ChEBI" id="CHEBI:90615"/>
        <dbReference type="ChEBI" id="CHEBI:90616"/>
        <dbReference type="EC" id="2.1.1.72"/>
    </reaction>
</comment>
<dbReference type="InterPro" id="IPR011639">
    <property type="entry name" value="MethylTrfase_TaqI-like_dom"/>
</dbReference>
<dbReference type="Pfam" id="PF07669">
    <property type="entry name" value="Eco57I"/>
    <property type="match status" value="1"/>
</dbReference>
<dbReference type="GO" id="GO:0006304">
    <property type="term" value="P:DNA modification"/>
    <property type="evidence" value="ECO:0007669"/>
    <property type="project" value="InterPro"/>
</dbReference>
<keyword evidence="9" id="KW-1185">Reference proteome</keyword>
<gene>
    <name evidence="8" type="ORF">FHR82_003216</name>
</gene>
<protein>
    <recommendedName>
        <fullName evidence="1">site-specific DNA-methyltransferase (adenine-specific)</fullName>
        <ecNumber evidence="1">2.1.1.72</ecNumber>
    </recommendedName>
</protein>
<evidence type="ECO:0000313" key="8">
    <source>
        <dbReference type="EMBL" id="MBB4906996.1"/>
    </source>
</evidence>
<dbReference type="PANTHER" id="PTHR33841:SF1">
    <property type="entry name" value="DNA METHYLTRANSFERASE A"/>
    <property type="match status" value="1"/>
</dbReference>
<dbReference type="InterPro" id="IPR029063">
    <property type="entry name" value="SAM-dependent_MTases_sf"/>
</dbReference>
<dbReference type="SUPFAM" id="SSF53335">
    <property type="entry name" value="S-adenosyl-L-methionine-dependent methyltransferases"/>
    <property type="match status" value="1"/>
</dbReference>
<dbReference type="RefSeq" id="WP_184811130.1">
    <property type="nucleotide sequence ID" value="NZ_JACHJQ010000003.1"/>
</dbReference>
<proteinExistence type="predicted"/>
<evidence type="ECO:0000256" key="4">
    <source>
        <dbReference type="ARBA" id="ARBA00022691"/>
    </source>
</evidence>
<dbReference type="Gene3D" id="3.40.50.150">
    <property type="entry name" value="Vaccinia Virus protein VP39"/>
    <property type="match status" value="2"/>
</dbReference>
<evidence type="ECO:0000256" key="1">
    <source>
        <dbReference type="ARBA" id="ARBA00011900"/>
    </source>
</evidence>
<reference evidence="8 9" key="1">
    <citation type="submission" date="2020-08" db="EMBL/GenBank/DDBJ databases">
        <title>Genomic Encyclopedia of Type Strains, Phase III (KMG-III): the genomes of soil and plant-associated and newly described type strains.</title>
        <authorList>
            <person name="Whitman W."/>
        </authorList>
    </citation>
    <scope>NUCLEOTIDE SEQUENCE [LARGE SCALE GENOMIC DNA]</scope>
    <source>
        <strain evidence="8 9">CECT 8960</strain>
    </source>
</reference>
<evidence type="ECO:0000259" key="7">
    <source>
        <dbReference type="Pfam" id="PF07669"/>
    </source>
</evidence>
<keyword evidence="3" id="KW-0808">Transferase</keyword>
<evidence type="ECO:0000256" key="2">
    <source>
        <dbReference type="ARBA" id="ARBA00022603"/>
    </source>
</evidence>
<organism evidence="8 9">
    <name type="scientific">Actinophytocola algeriensis</name>
    <dbReference type="NCBI Taxonomy" id="1768010"/>
    <lineage>
        <taxon>Bacteria</taxon>
        <taxon>Bacillati</taxon>
        <taxon>Actinomycetota</taxon>
        <taxon>Actinomycetes</taxon>
        <taxon>Pseudonocardiales</taxon>
        <taxon>Pseudonocardiaceae</taxon>
    </lineage>
</organism>
<dbReference type="EMBL" id="JACHJQ010000003">
    <property type="protein sequence ID" value="MBB4906996.1"/>
    <property type="molecule type" value="Genomic_DNA"/>
</dbReference>
<name>A0A7W7Q4N2_9PSEU</name>
<keyword evidence="4" id="KW-0949">S-adenosyl-L-methionine</keyword>
<dbReference type="PRINTS" id="PR00507">
    <property type="entry name" value="N12N6MTFRASE"/>
</dbReference>
<accession>A0A7W7Q4N2</accession>
<dbReference type="GO" id="GO:0032259">
    <property type="term" value="P:methylation"/>
    <property type="evidence" value="ECO:0007669"/>
    <property type="project" value="UniProtKB-KW"/>
</dbReference>
<evidence type="ECO:0000256" key="6">
    <source>
        <dbReference type="SAM" id="MobiDB-lite"/>
    </source>
</evidence>
<dbReference type="PANTHER" id="PTHR33841">
    <property type="entry name" value="DNA METHYLTRANSFERASE YEEA-RELATED"/>
    <property type="match status" value="1"/>
</dbReference>
<dbReference type="EC" id="2.1.1.72" evidence="1"/>
<dbReference type="GO" id="GO:0009007">
    <property type="term" value="F:site-specific DNA-methyltransferase (adenine-specific) activity"/>
    <property type="evidence" value="ECO:0007669"/>
    <property type="project" value="UniProtKB-EC"/>
</dbReference>
<comment type="caution">
    <text evidence="8">The sequence shown here is derived from an EMBL/GenBank/DDBJ whole genome shotgun (WGS) entry which is preliminary data.</text>
</comment>
<evidence type="ECO:0000313" key="9">
    <source>
        <dbReference type="Proteomes" id="UP000520767"/>
    </source>
</evidence>
<evidence type="ECO:0000256" key="3">
    <source>
        <dbReference type="ARBA" id="ARBA00022679"/>
    </source>
</evidence>
<keyword evidence="2" id="KW-0489">Methyltransferase</keyword>
<dbReference type="InterPro" id="IPR050953">
    <property type="entry name" value="N4_N6_ade-DNA_methylase"/>
</dbReference>
<dbReference type="Proteomes" id="UP000520767">
    <property type="component" value="Unassembled WGS sequence"/>
</dbReference>